<reference evidence="5 6" key="2">
    <citation type="journal article" date="2014" name="J. Gen. Appl. Microbiol.">
        <title>The early diverging ascomycetous budding yeast Saitoella complicata has three histone deacetylases belonging to the Clr6, Hos2, and Rpd3 lineages.</title>
        <authorList>
            <person name="Nishida H."/>
            <person name="Matsumoto T."/>
            <person name="Kondo S."/>
            <person name="Hamamoto M."/>
            <person name="Yoshikawa H."/>
        </authorList>
    </citation>
    <scope>NUCLEOTIDE SEQUENCE [LARGE SCALE GENOMIC DNA]</scope>
    <source>
        <strain evidence="5 6">NRRL Y-17804</strain>
    </source>
</reference>
<dbReference type="Gene3D" id="2.60.40.1970">
    <property type="entry name" value="YEATS domain"/>
    <property type="match status" value="1"/>
</dbReference>
<gene>
    <name evidence="5" type="ORF">G7K_0097-t1</name>
</gene>
<dbReference type="OMA" id="GEFDMTI"/>
<dbReference type="GO" id="GO:0000785">
    <property type="term" value="C:chromatin"/>
    <property type="evidence" value="ECO:0007669"/>
    <property type="project" value="UniProtKB-ARBA"/>
</dbReference>
<evidence type="ECO:0000256" key="1">
    <source>
        <dbReference type="ARBA" id="ARBA00023242"/>
    </source>
</evidence>
<dbReference type="Proteomes" id="UP000033140">
    <property type="component" value="Unassembled WGS sequence"/>
</dbReference>
<evidence type="ECO:0000259" key="4">
    <source>
        <dbReference type="PROSITE" id="PS51037"/>
    </source>
</evidence>
<evidence type="ECO:0000256" key="3">
    <source>
        <dbReference type="SAM" id="MobiDB-lite"/>
    </source>
</evidence>
<evidence type="ECO:0000256" key="2">
    <source>
        <dbReference type="PROSITE-ProRule" id="PRU00376"/>
    </source>
</evidence>
<dbReference type="PANTHER" id="PTHR23195">
    <property type="entry name" value="YEATS DOMAIN"/>
    <property type="match status" value="1"/>
</dbReference>
<feature type="domain" description="YEATS" evidence="4">
    <location>
        <begin position="60"/>
        <end position="194"/>
    </location>
</feature>
<sequence length="307" mass="34893">MTLKEELDRSHIPKNTGLFCRFILFTFSDNLIKSKREAAERVSKEDRSGHRIRVFFGQIIMSEVKRTVKFITSSSILKNRKPAAEGFPMRKWSIRIMCEDAHGRDVPATFLERVTYTLHPTFAEPIRKLDQAPFLIEEEGWGEFDISVTLHYAGGAGEKVIPHDLHFQAPKYEKKHVLTFNNPRSSFARILAETGPVPGQAPGGRADDDYSLKKEKRKLEGHENAKKKSKSDRPVNMEKLAAGLEKLGEEDLLNVVSMVNDAKTDDMYVKNDVEKGEFHLDLYTLPDDLLRKLWDFTKACVNAAATA</sequence>
<protein>
    <recommendedName>
        <fullName evidence="4">YEATS domain-containing protein</fullName>
    </recommendedName>
</protein>
<dbReference type="Pfam" id="PF03366">
    <property type="entry name" value="YEATS"/>
    <property type="match status" value="1"/>
</dbReference>
<dbReference type="Pfam" id="PF17035">
    <property type="entry name" value="BET"/>
    <property type="match status" value="1"/>
</dbReference>
<dbReference type="InterPro" id="IPR027353">
    <property type="entry name" value="NET_dom"/>
</dbReference>
<name>A0A0E9N7N4_SAICN</name>
<organism evidence="5 6">
    <name type="scientific">Saitoella complicata (strain BCRC 22490 / CBS 7301 / JCM 7358 / NBRC 10748 / NRRL Y-17804)</name>
    <dbReference type="NCBI Taxonomy" id="698492"/>
    <lineage>
        <taxon>Eukaryota</taxon>
        <taxon>Fungi</taxon>
        <taxon>Dikarya</taxon>
        <taxon>Ascomycota</taxon>
        <taxon>Taphrinomycotina</taxon>
        <taxon>Taphrinomycotina incertae sedis</taxon>
        <taxon>Saitoella</taxon>
    </lineage>
</organism>
<reference evidence="5 6" key="1">
    <citation type="journal article" date="2011" name="J. Gen. Appl. Microbiol.">
        <title>Draft genome sequencing of the enigmatic yeast Saitoella complicata.</title>
        <authorList>
            <person name="Nishida H."/>
            <person name="Hamamoto M."/>
            <person name="Sugiyama J."/>
        </authorList>
    </citation>
    <scope>NUCLEOTIDE SEQUENCE [LARGE SCALE GENOMIC DNA]</scope>
    <source>
        <strain evidence="5 6">NRRL Y-17804</strain>
    </source>
</reference>
<dbReference type="InterPro" id="IPR038704">
    <property type="entry name" value="YEAST_sf"/>
</dbReference>
<dbReference type="EMBL" id="BACD03000001">
    <property type="protein sequence ID" value="GAO45849.1"/>
    <property type="molecule type" value="Genomic_DNA"/>
</dbReference>
<evidence type="ECO:0000313" key="5">
    <source>
        <dbReference type="EMBL" id="GAO45849.1"/>
    </source>
</evidence>
<dbReference type="PROSITE" id="PS51037">
    <property type="entry name" value="YEATS"/>
    <property type="match status" value="1"/>
</dbReference>
<keyword evidence="6" id="KW-1185">Reference proteome</keyword>
<dbReference type="Gene3D" id="1.20.1270.220">
    <property type="match status" value="1"/>
</dbReference>
<dbReference type="GO" id="GO:0005634">
    <property type="term" value="C:nucleus"/>
    <property type="evidence" value="ECO:0007669"/>
    <property type="project" value="UniProtKB-SubCell"/>
</dbReference>
<evidence type="ECO:0000313" key="6">
    <source>
        <dbReference type="Proteomes" id="UP000033140"/>
    </source>
</evidence>
<feature type="region of interest" description="Disordered" evidence="3">
    <location>
        <begin position="216"/>
        <end position="235"/>
    </location>
</feature>
<proteinExistence type="predicted"/>
<comment type="caution">
    <text evidence="5">The sequence shown here is derived from an EMBL/GenBank/DDBJ whole genome shotgun (WGS) entry which is preliminary data.</text>
</comment>
<dbReference type="CDD" id="cd16905">
    <property type="entry name" value="YEATS_Taf14_like"/>
    <property type="match status" value="1"/>
</dbReference>
<reference evidence="5 6" key="3">
    <citation type="journal article" date="2015" name="Genome Announc.">
        <title>Draft Genome Sequence of the Archiascomycetous Yeast Saitoella complicata.</title>
        <authorList>
            <person name="Yamauchi K."/>
            <person name="Kondo S."/>
            <person name="Hamamoto M."/>
            <person name="Takahashi Y."/>
            <person name="Ogura Y."/>
            <person name="Hayashi T."/>
            <person name="Nishida H."/>
        </authorList>
    </citation>
    <scope>NUCLEOTIDE SEQUENCE [LARGE SCALE GENOMIC DNA]</scope>
    <source>
        <strain evidence="5 6">NRRL Y-17804</strain>
    </source>
</reference>
<accession>A0A0E9N7N4</accession>
<dbReference type="InterPro" id="IPR055129">
    <property type="entry name" value="YEATS_dom"/>
</dbReference>
<dbReference type="InterPro" id="IPR005033">
    <property type="entry name" value="YEATS"/>
</dbReference>
<keyword evidence="1 2" id="KW-0539">Nucleus</keyword>
<dbReference type="STRING" id="698492.A0A0E9N7N4"/>
<dbReference type="InterPro" id="IPR038336">
    <property type="entry name" value="NET_sf"/>
</dbReference>
<comment type="subcellular location">
    <subcellularLocation>
        <location evidence="2">Nucleus</location>
    </subcellularLocation>
</comment>
<dbReference type="GO" id="GO:0006355">
    <property type="term" value="P:regulation of DNA-templated transcription"/>
    <property type="evidence" value="ECO:0007669"/>
    <property type="project" value="InterPro"/>
</dbReference>
<dbReference type="AlphaFoldDB" id="A0A0E9N7N4"/>